<keyword evidence="3" id="KW-1185">Reference proteome</keyword>
<dbReference type="Proteomes" id="UP000075320">
    <property type="component" value="Unassembled WGS sequence"/>
</dbReference>
<dbReference type="EMBL" id="LUKE01000003">
    <property type="protein sequence ID" value="KYG63904.1"/>
    <property type="molecule type" value="Genomic_DNA"/>
</dbReference>
<accession>A0A150WJN8</accession>
<dbReference type="RefSeq" id="WP_061835798.1">
    <property type="nucleotide sequence ID" value="NZ_LUKE01000003.1"/>
</dbReference>
<sequence>MKTIGILFSLLLGTSAMASTSDACLNVLEKKYRQDAKQSSDWGYEGISSLSRKDAKAMIKDALPDDGEKKRAQINALLGDKNILFYTLQWNAPSNTGTTILAADVRTCTVVADLLYWSEE</sequence>
<name>A0A150WJN8_BDEBC</name>
<feature type="signal peptide" evidence="1">
    <location>
        <begin position="1"/>
        <end position="18"/>
    </location>
</feature>
<protein>
    <submittedName>
        <fullName evidence="2">Uncharacterized protein</fullName>
    </submittedName>
</protein>
<evidence type="ECO:0000313" key="3">
    <source>
        <dbReference type="Proteomes" id="UP000075320"/>
    </source>
</evidence>
<evidence type="ECO:0000256" key="1">
    <source>
        <dbReference type="SAM" id="SignalP"/>
    </source>
</evidence>
<comment type="caution">
    <text evidence="2">The sequence shown here is derived from an EMBL/GenBank/DDBJ whole genome shotgun (WGS) entry which is preliminary data.</text>
</comment>
<evidence type="ECO:0000313" key="2">
    <source>
        <dbReference type="EMBL" id="KYG63904.1"/>
    </source>
</evidence>
<dbReference type="AlphaFoldDB" id="A0A150WJN8"/>
<gene>
    <name evidence="2" type="ORF">AZI86_13890</name>
</gene>
<keyword evidence="1" id="KW-0732">Signal</keyword>
<reference evidence="2 3" key="1">
    <citation type="submission" date="2016-03" db="EMBL/GenBank/DDBJ databases">
        <authorList>
            <person name="Ploux O."/>
        </authorList>
    </citation>
    <scope>NUCLEOTIDE SEQUENCE [LARGE SCALE GENOMIC DNA]</scope>
    <source>
        <strain evidence="2 3">R0</strain>
    </source>
</reference>
<organism evidence="2 3">
    <name type="scientific">Bdellovibrio bacteriovorus</name>
    <dbReference type="NCBI Taxonomy" id="959"/>
    <lineage>
        <taxon>Bacteria</taxon>
        <taxon>Pseudomonadati</taxon>
        <taxon>Bdellovibrionota</taxon>
        <taxon>Bdellovibrionia</taxon>
        <taxon>Bdellovibrionales</taxon>
        <taxon>Pseudobdellovibrionaceae</taxon>
        <taxon>Bdellovibrio</taxon>
    </lineage>
</organism>
<feature type="chain" id="PRO_5007573196" evidence="1">
    <location>
        <begin position="19"/>
        <end position="120"/>
    </location>
</feature>
<proteinExistence type="predicted"/>